<keyword evidence="2" id="KW-1185">Reference proteome</keyword>
<reference evidence="1 2" key="1">
    <citation type="submission" date="2015-06" db="EMBL/GenBank/DDBJ databases">
        <title>Draft genome of the ant-associated black yeast Phialophora attae CBS 131958.</title>
        <authorList>
            <person name="Moreno L.F."/>
            <person name="Stielow B.J."/>
            <person name="de Hoog S."/>
            <person name="Vicente V.A."/>
            <person name="Weiss V.A."/>
            <person name="de Vries M."/>
            <person name="Cruz L.M."/>
            <person name="Souza E.M."/>
        </authorList>
    </citation>
    <scope>NUCLEOTIDE SEQUENCE [LARGE SCALE GENOMIC DNA]</scope>
    <source>
        <strain evidence="1 2">CBS 131958</strain>
    </source>
</reference>
<dbReference type="AlphaFoldDB" id="A0A0N1H8V5"/>
<dbReference type="EMBL" id="LFJN01000005">
    <property type="protein sequence ID" value="KPI43584.1"/>
    <property type="molecule type" value="Genomic_DNA"/>
</dbReference>
<organism evidence="1 2">
    <name type="scientific">Cyphellophora attinorum</name>
    <dbReference type="NCBI Taxonomy" id="1664694"/>
    <lineage>
        <taxon>Eukaryota</taxon>
        <taxon>Fungi</taxon>
        <taxon>Dikarya</taxon>
        <taxon>Ascomycota</taxon>
        <taxon>Pezizomycotina</taxon>
        <taxon>Eurotiomycetes</taxon>
        <taxon>Chaetothyriomycetidae</taxon>
        <taxon>Chaetothyriales</taxon>
        <taxon>Cyphellophoraceae</taxon>
        <taxon>Cyphellophora</taxon>
    </lineage>
</organism>
<sequence length="119" mass="13379">MPNQFGGKKYGSWEEMTIIRSLDEYRDQRKSADTLDVDGILKKLLKVLTDDRPDGQTKEFSVASIDRHVYKLATSYGKEPHLQTRLSLFAHGSASLDLNKFPDGTFTAAEIEANKDIDA</sequence>
<name>A0A0N1H8V5_9EURO</name>
<dbReference type="GeneID" id="28738936"/>
<dbReference type="VEuPathDB" id="FungiDB:AB675_6744"/>
<comment type="caution">
    <text evidence="1">The sequence shown here is derived from an EMBL/GenBank/DDBJ whole genome shotgun (WGS) entry which is preliminary data.</text>
</comment>
<protein>
    <submittedName>
        <fullName evidence="1">Uncharacterized protein</fullName>
    </submittedName>
</protein>
<dbReference type="Proteomes" id="UP000038010">
    <property type="component" value="Unassembled WGS sequence"/>
</dbReference>
<gene>
    <name evidence="1" type="ORF">AB675_6744</name>
</gene>
<evidence type="ECO:0000313" key="2">
    <source>
        <dbReference type="Proteomes" id="UP000038010"/>
    </source>
</evidence>
<evidence type="ECO:0000313" key="1">
    <source>
        <dbReference type="EMBL" id="KPI43584.1"/>
    </source>
</evidence>
<dbReference type="RefSeq" id="XP_018003547.1">
    <property type="nucleotide sequence ID" value="XM_018147056.1"/>
</dbReference>
<proteinExistence type="predicted"/>
<accession>A0A0N1H8V5</accession>